<sequence length="1555" mass="157473">MTARSNGSALRAKVPAVAAALLVVVSVVAGVVYFSGTVFGVGLAVQTGEPSVQSGEEATLVARNVDAGNNVTFAVNSDGDSKVETVVGTATAGDDGVATLRFTPTEYNITREGWYNFSATTTTSSWWGGSTTSRAINRSELDDTAPAVTLTGSETPDQHAGLTVTAADDVTNYERLDRLNVTLEGPRRVVLTNDDFTANSSLAWNETTYAVNASVPVDGNYTVSLTNATDGAGNAVPERTLPATRVTVDTHAPNLSSPAPTGYANATTPTIVVGATDDTLHVEESSIAVTLTQANATYLNASSTAHAGVSYNGTHVTVDPAKAGFDLAQGPASVTVTANDTDAPANHANRTWGFIVDSVAPEVTDASASDTGNENGIVADGDVVSLEATVTDAHLDAVTVDASAFGAGTVALERVNDTDTFAANVTVDDAPGLADGDRTLTVVAADAADNHMPVDAGTLTLDTSAPAISDVSPANNTFVNGNTTDVTATVTEANTLDSLHVTVEDSDGTLVDGDRSAKRVSFENGQLDVAIGGNDTRPLAEGPVTITMTGEDGEGNERTRRTQFIVDTVKPVFHTVSVEETGTQNGIVAPGTDVSIIANVSDRHLGTVRANMTGFGTGWVRLGSTANTTLGRTVAVRRDAVPGNHTVVLTAGDDAGNSYTFPVDTLAVDVTPPTYGEGSPSGVVSDSQPTVSVPLNATGSPLDAENVTVTVTNDGGAVFAGTVGNTTAATYENDTLAVNLSAADATLVDGQTTVLVQASDVDGNAATKTFAFAVDDTPPALSNVTVTPVDGDRAVTSGDRVRVEAEATDPHFDAVSADLTALGAGVQRLDRGVNDTYESTVTVGVDRAVDRSLTVPVTAVDTANNTATADTDALRLDTVPPEQPTVGALGNVTADAADAYAVPVSNVAGTTVTATLTAGNESVSAQKTAGSDTDATTVRVNASALPDGTVGVDVTASDAAGNAAPDTTPGATVVAKDTARPAVESANTAAGDETVFVSTSEALAAADAAAFAWTGDGSVTSVDARHDGLYALTLDRAVSESSIKNPNATVALTEAATDPVGTHAAANASGEPLHAGATALAGVDATVDSTRVTVTFNGPVAASDGGALTADDFTYTDAHANGSTAITSVKHAADGATATLTLDAPVAPGDLGNDTLGYDADAVVNTAGRSLPAATRAVADTDGVQVDTLDATTDYGTVTVAFESDEPLDRVEATVAAAYGNESATLTAGDFTVTESDGAYRYSADYRVPADNDYAVSLRHAVDYGGHDAGGASATATVDAHAPAIASAEITDVSAGGANTTVAVEFTEPVNAGGLGAGDVTVSDANVTSVTATRLDGGNATDRVDVTVAGSLDTSQSPVVSLSDGSVTEAAGDGTASSDAAAPVYATVRDLHEGRNYVSIPAESGHVDLADVDLSGVQSVWTYDHGMWQSFDPRAENNTLDRLEGGNGYVFVAEENRSIGFAVENTVPERAESNVTLDEGWNLVGHYQEDRQSVGVALDSVENVTRVRTASGQSMLAADGADDFRAGHAYWVYVSDGTQTYEPASGNATAAGGDA</sequence>
<evidence type="ECO:0000313" key="2">
    <source>
        <dbReference type="EMBL" id="GGL50009.1"/>
    </source>
</evidence>
<dbReference type="OrthoDB" id="270500at2157"/>
<dbReference type="EMBL" id="BMPG01000001">
    <property type="protein sequence ID" value="GGL50009.1"/>
    <property type="molecule type" value="Genomic_DNA"/>
</dbReference>
<dbReference type="Proteomes" id="UP000607197">
    <property type="component" value="Unassembled WGS sequence"/>
</dbReference>
<organism evidence="2 3">
    <name type="scientific">Halocalculus aciditolerans</name>
    <dbReference type="NCBI Taxonomy" id="1383812"/>
    <lineage>
        <taxon>Archaea</taxon>
        <taxon>Methanobacteriati</taxon>
        <taxon>Methanobacteriota</taxon>
        <taxon>Stenosarchaea group</taxon>
        <taxon>Halobacteria</taxon>
        <taxon>Halobacteriales</taxon>
        <taxon>Halobacteriaceae</taxon>
        <taxon>Halocalculus</taxon>
    </lineage>
</organism>
<reference evidence="2" key="2">
    <citation type="submission" date="2020-09" db="EMBL/GenBank/DDBJ databases">
        <authorList>
            <person name="Sun Q."/>
            <person name="Ohkuma M."/>
        </authorList>
    </citation>
    <scope>NUCLEOTIDE SEQUENCE</scope>
    <source>
        <strain evidence="2">JCM 19596</strain>
    </source>
</reference>
<dbReference type="RefSeq" id="WP_188975535.1">
    <property type="nucleotide sequence ID" value="NZ_BMPG01000001.1"/>
</dbReference>
<gene>
    <name evidence="2" type="ORF">GCM10009039_05190</name>
</gene>
<dbReference type="Gene3D" id="2.60.40.1220">
    <property type="match status" value="1"/>
</dbReference>
<protein>
    <submittedName>
        <fullName evidence="2">Cell surface protein</fullName>
    </submittedName>
</protein>
<reference evidence="2" key="1">
    <citation type="journal article" date="2014" name="Int. J. Syst. Evol. Microbiol.">
        <title>Complete genome sequence of Corynebacterium casei LMG S-19264T (=DSM 44701T), isolated from a smear-ripened cheese.</title>
        <authorList>
            <consortium name="US DOE Joint Genome Institute (JGI-PGF)"/>
            <person name="Walter F."/>
            <person name="Albersmeier A."/>
            <person name="Kalinowski J."/>
            <person name="Ruckert C."/>
        </authorList>
    </citation>
    <scope>NUCLEOTIDE SEQUENCE</scope>
    <source>
        <strain evidence="2">JCM 19596</strain>
    </source>
</reference>
<accession>A0A830F085</accession>
<dbReference type="Gene3D" id="2.60.40.10">
    <property type="entry name" value="Immunoglobulins"/>
    <property type="match status" value="1"/>
</dbReference>
<evidence type="ECO:0000313" key="3">
    <source>
        <dbReference type="Proteomes" id="UP000607197"/>
    </source>
</evidence>
<comment type="caution">
    <text evidence="2">The sequence shown here is derived from an EMBL/GenBank/DDBJ whole genome shotgun (WGS) entry which is preliminary data.</text>
</comment>
<keyword evidence="3" id="KW-1185">Reference proteome</keyword>
<dbReference type="InterPro" id="IPR014755">
    <property type="entry name" value="Cu-Rt/internalin_Ig-like"/>
</dbReference>
<evidence type="ECO:0000256" key="1">
    <source>
        <dbReference type="ARBA" id="ARBA00022729"/>
    </source>
</evidence>
<name>A0A830F085_9EURY</name>
<dbReference type="InterPro" id="IPR013783">
    <property type="entry name" value="Ig-like_fold"/>
</dbReference>
<keyword evidence="1" id="KW-0732">Signal</keyword>
<proteinExistence type="predicted"/>